<evidence type="ECO:0000313" key="3">
    <source>
        <dbReference type="Proteomes" id="UP000524404"/>
    </source>
</evidence>
<sequence length="142" mass="15918">MKNVFMGIFALLLMASSSLMAQKQTSMKEHKIVFHLSTADTSAYRSLTKQLNNVLAVWTDAKLEVVIHNKGIDFMRKDKSVLVPEIQALKDKGVVFAVCENTMKAQKLSKDQILPQAIYVPVGLIELALKQEEGWSYIKAGY</sequence>
<comment type="caution">
    <text evidence="2">The sequence shown here is derived from an EMBL/GenBank/DDBJ whole genome shotgun (WGS) entry which is preliminary data.</text>
</comment>
<proteinExistence type="predicted"/>
<dbReference type="Pfam" id="PF02635">
    <property type="entry name" value="DsrE"/>
    <property type="match status" value="1"/>
</dbReference>
<dbReference type="InterPro" id="IPR003787">
    <property type="entry name" value="Sulphur_relay_DsrE/F-like"/>
</dbReference>
<organism evidence="2 3">
    <name type="scientific">Arcicella rosea</name>
    <dbReference type="NCBI Taxonomy" id="502909"/>
    <lineage>
        <taxon>Bacteria</taxon>
        <taxon>Pseudomonadati</taxon>
        <taxon>Bacteroidota</taxon>
        <taxon>Cytophagia</taxon>
        <taxon>Cytophagales</taxon>
        <taxon>Flectobacillaceae</taxon>
        <taxon>Arcicella</taxon>
    </lineage>
</organism>
<protein>
    <submittedName>
        <fullName evidence="2">Intracellular sulfur oxidation DsrE/DsrF family protein</fullName>
    </submittedName>
</protein>
<keyword evidence="3" id="KW-1185">Reference proteome</keyword>
<dbReference type="InterPro" id="IPR027396">
    <property type="entry name" value="DsrEFH-like"/>
</dbReference>
<feature type="signal peptide" evidence="1">
    <location>
        <begin position="1"/>
        <end position="21"/>
    </location>
</feature>
<evidence type="ECO:0000256" key="1">
    <source>
        <dbReference type="SAM" id="SignalP"/>
    </source>
</evidence>
<gene>
    <name evidence="2" type="ORF">HNP25_003072</name>
</gene>
<dbReference type="RefSeq" id="WP_229202880.1">
    <property type="nucleotide sequence ID" value="NZ_JACHKT010000023.1"/>
</dbReference>
<dbReference type="AlphaFoldDB" id="A0A841ESM5"/>
<feature type="chain" id="PRO_5032838433" evidence="1">
    <location>
        <begin position="22"/>
        <end position="142"/>
    </location>
</feature>
<dbReference type="Proteomes" id="UP000524404">
    <property type="component" value="Unassembled WGS sequence"/>
</dbReference>
<evidence type="ECO:0000313" key="2">
    <source>
        <dbReference type="EMBL" id="MBB6004409.1"/>
    </source>
</evidence>
<name>A0A841ESM5_9BACT</name>
<dbReference type="PANTHER" id="PTHR37691">
    <property type="entry name" value="BLR3518 PROTEIN"/>
    <property type="match status" value="1"/>
</dbReference>
<dbReference type="Gene3D" id="3.40.1260.10">
    <property type="entry name" value="DsrEFH-like"/>
    <property type="match status" value="1"/>
</dbReference>
<dbReference type="EMBL" id="JACHKT010000023">
    <property type="protein sequence ID" value="MBB6004409.1"/>
    <property type="molecule type" value="Genomic_DNA"/>
</dbReference>
<accession>A0A841ESM5</accession>
<keyword evidence="1" id="KW-0732">Signal</keyword>
<reference evidence="2 3" key="1">
    <citation type="submission" date="2020-08" db="EMBL/GenBank/DDBJ databases">
        <title>Functional genomics of gut bacteria from endangered species of beetles.</title>
        <authorList>
            <person name="Carlos-Shanley C."/>
        </authorList>
    </citation>
    <scope>NUCLEOTIDE SEQUENCE [LARGE SCALE GENOMIC DNA]</scope>
    <source>
        <strain evidence="2 3">S00070</strain>
    </source>
</reference>
<dbReference type="PANTHER" id="PTHR37691:SF1">
    <property type="entry name" value="BLR3518 PROTEIN"/>
    <property type="match status" value="1"/>
</dbReference>
<dbReference type="SUPFAM" id="SSF75169">
    <property type="entry name" value="DsrEFH-like"/>
    <property type="match status" value="1"/>
</dbReference>